<accession>A0A368VUC0</accession>
<evidence type="ECO:0000313" key="2">
    <source>
        <dbReference type="Proteomes" id="UP000252415"/>
    </source>
</evidence>
<reference evidence="1 2" key="1">
    <citation type="submission" date="2018-07" db="EMBL/GenBank/DDBJ databases">
        <title>Genomic Encyclopedia of Type Strains, Phase III (KMG-III): the genomes of soil and plant-associated and newly described type strains.</title>
        <authorList>
            <person name="Whitman W."/>
        </authorList>
    </citation>
    <scope>NUCLEOTIDE SEQUENCE [LARGE SCALE GENOMIC DNA]</scope>
    <source>
        <strain evidence="1 2">CECT 7506</strain>
    </source>
</reference>
<dbReference type="EMBL" id="QPJD01000012">
    <property type="protein sequence ID" value="RCW44216.1"/>
    <property type="molecule type" value="Genomic_DNA"/>
</dbReference>
<evidence type="ECO:0000313" key="1">
    <source>
        <dbReference type="EMBL" id="RCW44216.1"/>
    </source>
</evidence>
<keyword evidence="2" id="KW-1185">Reference proteome</keyword>
<name>A0A368VUC0_9BACL</name>
<sequence>MPGQTPSFNGLRGDESIEELRDIVAQMMKTMNHMLRHLSSKNITEVGGWFVDNTELVSKDGDVGMSTDDTGSDPVRFFAGGVDKETAPWKVRQNGVMEAIGAIIGSASSGMRVVINSTGLHAYDENGVERITIGTTPAKGAKALIFRDSTGAEQTVMTHDTESVDGASRTGQYITAHGAYILLGNDGDVRIQASDGKGFRAVSGTPELNDGFGWKVIATQDEVDTKATAGASTSSNGAQSLNGGIPIGTSLATSSGGSVTWNGISFGAHSHTQN</sequence>
<dbReference type="OrthoDB" id="2636293at2"/>
<organism evidence="1 2">
    <name type="scientific">Paenibacillus prosopidis</name>
    <dbReference type="NCBI Taxonomy" id="630520"/>
    <lineage>
        <taxon>Bacteria</taxon>
        <taxon>Bacillati</taxon>
        <taxon>Bacillota</taxon>
        <taxon>Bacilli</taxon>
        <taxon>Bacillales</taxon>
        <taxon>Paenibacillaceae</taxon>
        <taxon>Paenibacillus</taxon>
    </lineage>
</organism>
<proteinExistence type="predicted"/>
<comment type="caution">
    <text evidence="1">The sequence shown here is derived from an EMBL/GenBank/DDBJ whole genome shotgun (WGS) entry which is preliminary data.</text>
</comment>
<dbReference type="Proteomes" id="UP000252415">
    <property type="component" value="Unassembled WGS sequence"/>
</dbReference>
<dbReference type="AlphaFoldDB" id="A0A368VUC0"/>
<protein>
    <submittedName>
        <fullName evidence="1">Uncharacterized protein</fullName>
    </submittedName>
</protein>
<gene>
    <name evidence="1" type="ORF">DFP97_11280</name>
</gene>
<dbReference type="RefSeq" id="WP_114381777.1">
    <property type="nucleotide sequence ID" value="NZ_QPJD01000012.1"/>
</dbReference>